<dbReference type="AlphaFoldDB" id="A0A511DGL4"/>
<sequence length="177" mass="18460">MGLVATMCGIASSRPAVSTSPGAAGAPPSADTDLFGATGWQAMLGWLRSEHGGTVVVGATVYPTYARIEIVEPDDARHTRRVAYPPRSGASDLTGNRKLDGPLVDLAGVDDAAVRALLATAPERLRVSDPTSTYVLFGFPTRPVDQIGVYVANEHRQSGMLTATVRGEVLSVSPVEG</sequence>
<evidence type="ECO:0000313" key="1">
    <source>
        <dbReference type="EMBL" id="GEL22884.1"/>
    </source>
</evidence>
<reference evidence="1 2" key="1">
    <citation type="submission" date="2019-07" db="EMBL/GenBank/DDBJ databases">
        <title>Whole genome shotgun sequence of Pseudonocardia sulfidoxydans NBRC 16205.</title>
        <authorList>
            <person name="Hosoyama A."/>
            <person name="Uohara A."/>
            <person name="Ohji S."/>
            <person name="Ichikawa N."/>
        </authorList>
    </citation>
    <scope>NUCLEOTIDE SEQUENCE [LARGE SCALE GENOMIC DNA]</scope>
    <source>
        <strain evidence="1 2">NBRC 16205</strain>
    </source>
</reference>
<proteinExistence type="predicted"/>
<protein>
    <submittedName>
        <fullName evidence="1">Uncharacterized protein</fullName>
    </submittedName>
</protein>
<comment type="caution">
    <text evidence="1">The sequence shown here is derived from an EMBL/GenBank/DDBJ whole genome shotgun (WGS) entry which is preliminary data.</text>
</comment>
<evidence type="ECO:0000313" key="2">
    <source>
        <dbReference type="Proteomes" id="UP000321685"/>
    </source>
</evidence>
<organism evidence="1 2">
    <name type="scientific">Pseudonocardia sulfidoxydans NBRC 16205</name>
    <dbReference type="NCBI Taxonomy" id="1223511"/>
    <lineage>
        <taxon>Bacteria</taxon>
        <taxon>Bacillati</taxon>
        <taxon>Actinomycetota</taxon>
        <taxon>Actinomycetes</taxon>
        <taxon>Pseudonocardiales</taxon>
        <taxon>Pseudonocardiaceae</taxon>
        <taxon>Pseudonocardia</taxon>
    </lineage>
</organism>
<name>A0A511DGL4_9PSEU</name>
<keyword evidence="2" id="KW-1185">Reference proteome</keyword>
<gene>
    <name evidence="1" type="ORF">PSU4_18380</name>
</gene>
<dbReference type="Proteomes" id="UP000321685">
    <property type="component" value="Unassembled WGS sequence"/>
</dbReference>
<accession>A0A511DGL4</accession>
<dbReference type="EMBL" id="BJVJ01000013">
    <property type="protein sequence ID" value="GEL22884.1"/>
    <property type="molecule type" value="Genomic_DNA"/>
</dbReference>